<evidence type="ECO:0000313" key="3">
    <source>
        <dbReference type="Proteomes" id="UP000749646"/>
    </source>
</evidence>
<reference evidence="2" key="1">
    <citation type="journal article" date="2020" name="Fungal Divers.">
        <title>Resolving the Mortierellaceae phylogeny through synthesis of multi-gene phylogenetics and phylogenomics.</title>
        <authorList>
            <person name="Vandepol N."/>
            <person name="Liber J."/>
            <person name="Desiro A."/>
            <person name="Na H."/>
            <person name="Kennedy M."/>
            <person name="Barry K."/>
            <person name="Grigoriev I.V."/>
            <person name="Miller A.N."/>
            <person name="O'Donnell K."/>
            <person name="Stajich J.E."/>
            <person name="Bonito G."/>
        </authorList>
    </citation>
    <scope>NUCLEOTIDE SEQUENCE</scope>
    <source>
        <strain evidence="2">MES-2147</strain>
    </source>
</reference>
<protein>
    <recommendedName>
        <fullName evidence="4">F-box domain-containing protein</fullName>
    </recommendedName>
</protein>
<dbReference type="Proteomes" id="UP000749646">
    <property type="component" value="Unassembled WGS sequence"/>
</dbReference>
<dbReference type="AlphaFoldDB" id="A0A9P6MK81"/>
<evidence type="ECO:0000256" key="1">
    <source>
        <dbReference type="SAM" id="MobiDB-lite"/>
    </source>
</evidence>
<proteinExistence type="predicted"/>
<comment type="caution">
    <text evidence="2">The sequence shown here is derived from an EMBL/GenBank/DDBJ whole genome shotgun (WGS) entry which is preliminary data.</text>
</comment>
<gene>
    <name evidence="2" type="ORF">BGZ65_012677</name>
</gene>
<accession>A0A9P6MK81</accession>
<evidence type="ECO:0008006" key="4">
    <source>
        <dbReference type="Google" id="ProtNLM"/>
    </source>
</evidence>
<dbReference type="OrthoDB" id="2366519at2759"/>
<evidence type="ECO:0000313" key="2">
    <source>
        <dbReference type="EMBL" id="KAG0004793.1"/>
    </source>
</evidence>
<dbReference type="Gene3D" id="3.80.10.10">
    <property type="entry name" value="Ribonuclease Inhibitor"/>
    <property type="match status" value="1"/>
</dbReference>
<dbReference type="InterPro" id="IPR036047">
    <property type="entry name" value="F-box-like_dom_sf"/>
</dbReference>
<dbReference type="InterPro" id="IPR032675">
    <property type="entry name" value="LRR_dom_sf"/>
</dbReference>
<sequence length="705" mass="80469">MDGVKETAAVIQKSTISRATIFDIHHICTEICHHLSRRDIRRCTLVSREFRAAFLPYIWRDISIIRRSTVNRFRQSDFQAALTQYARYVESITTVYIDAWPLIYNTATTTDASKSNCDLPAVDCTTPGTSGGDNDTTITTTITTTGELLENPQRRVFPNLRVINSLVLQSRPCNIQRNLAKMRLILPILDGTVAPKLESVKIEHVDFNQTLVLLEFMARIQQLELRELRIGPRTWSISCQMLRRILECLSKIEIFSFDILVFHYWRSTESAEQESAAWESEEGSPHSEITTTIISSTTTITTTTTTTSIIPESEEVDSIVWRLPLKLPDRFAMKDLDFVVMNCDNELDSIVAFLSRCPDIERLVVPPVLLISQTFQRLTDLLLNWIHLREMTIVQFYLTDHMLSEVMKAACRNLRHHRHHQQHLDSEQVDGPMESQGTTGPGLKSLHIWHGSESFPGTCQTIVEFHGATLVCLTLVGSRVVNGTDLQQLLCSCPNLEVLEAMSTLDKDRYTRSTAGDPILSTEDMLTVSGPIPTTSSRDKNDDDDDDDDDNVLVLPPEMGEWGWVCTRLRVLKLRYLPRETKMGWETGISLELVEQLGRMRYLEDLRLGRMTGLRLCLGTLSDSVLLKKIIDTSSSTSGSIPYFDSRLGFRRRTESITSALRIMSRRLNNLKKLELRGLKEYVDRDEVKNARRAWKQIEWIHFSQ</sequence>
<feature type="region of interest" description="Disordered" evidence="1">
    <location>
        <begin position="525"/>
        <end position="551"/>
    </location>
</feature>
<keyword evidence="3" id="KW-1185">Reference proteome</keyword>
<name>A0A9P6MK81_9FUNG</name>
<dbReference type="SUPFAM" id="SSF81383">
    <property type="entry name" value="F-box domain"/>
    <property type="match status" value="1"/>
</dbReference>
<dbReference type="EMBL" id="JAAAHW010000236">
    <property type="protein sequence ID" value="KAG0004793.1"/>
    <property type="molecule type" value="Genomic_DNA"/>
</dbReference>
<feature type="compositionally biased region" description="Acidic residues" evidence="1">
    <location>
        <begin position="542"/>
        <end position="551"/>
    </location>
</feature>
<organism evidence="2 3">
    <name type="scientific">Modicella reniformis</name>
    <dbReference type="NCBI Taxonomy" id="1440133"/>
    <lineage>
        <taxon>Eukaryota</taxon>
        <taxon>Fungi</taxon>
        <taxon>Fungi incertae sedis</taxon>
        <taxon>Mucoromycota</taxon>
        <taxon>Mortierellomycotina</taxon>
        <taxon>Mortierellomycetes</taxon>
        <taxon>Mortierellales</taxon>
        <taxon>Mortierellaceae</taxon>
        <taxon>Modicella</taxon>
    </lineage>
</organism>